<keyword evidence="1" id="KW-0134">Cell wall</keyword>
<feature type="compositionally biased region" description="Polar residues" evidence="5">
    <location>
        <begin position="336"/>
        <end position="347"/>
    </location>
</feature>
<feature type="compositionally biased region" description="Low complexity" evidence="5">
    <location>
        <begin position="318"/>
        <end position="335"/>
    </location>
</feature>
<dbReference type="Proteomes" id="UP000824130">
    <property type="component" value="Unassembled WGS sequence"/>
</dbReference>
<organism evidence="9 10">
    <name type="scientific">Candidatus Allocopromorpha excrementipullorum</name>
    <dbReference type="NCBI Taxonomy" id="2840743"/>
    <lineage>
        <taxon>Bacteria</taxon>
        <taxon>Bacillati</taxon>
        <taxon>Bacillota</taxon>
        <taxon>Clostridia</taxon>
        <taxon>Eubacteriales</taxon>
        <taxon>Eubacteriaceae</taxon>
        <taxon>Eubacteriaceae incertae sedis</taxon>
        <taxon>Candidatus Allocopromorpha</taxon>
    </lineage>
</organism>
<dbReference type="InterPro" id="IPR019931">
    <property type="entry name" value="LPXTG_anchor"/>
</dbReference>
<accession>A0A9D1SUG6</accession>
<feature type="chain" id="PRO_5038629435" evidence="7">
    <location>
        <begin position="24"/>
        <end position="374"/>
    </location>
</feature>
<dbReference type="NCBIfam" id="TIGR01167">
    <property type="entry name" value="LPXTG_anchor"/>
    <property type="match status" value="1"/>
</dbReference>
<feature type="signal peptide" evidence="7">
    <location>
        <begin position="1"/>
        <end position="23"/>
    </location>
</feature>
<evidence type="ECO:0000259" key="8">
    <source>
        <dbReference type="PROSITE" id="PS50847"/>
    </source>
</evidence>
<dbReference type="PROSITE" id="PS50847">
    <property type="entry name" value="GRAM_POS_ANCHORING"/>
    <property type="match status" value="1"/>
</dbReference>
<reference evidence="9" key="2">
    <citation type="journal article" date="2021" name="PeerJ">
        <title>Extensive microbial diversity within the chicken gut microbiome revealed by metagenomics and culture.</title>
        <authorList>
            <person name="Gilroy R."/>
            <person name="Ravi A."/>
            <person name="Getino M."/>
            <person name="Pursley I."/>
            <person name="Horton D.L."/>
            <person name="Alikhan N.F."/>
            <person name="Baker D."/>
            <person name="Gharbi K."/>
            <person name="Hall N."/>
            <person name="Watson M."/>
            <person name="Adriaenssens E.M."/>
            <person name="Foster-Nyarko E."/>
            <person name="Jarju S."/>
            <person name="Secka A."/>
            <person name="Antonio M."/>
            <person name="Oren A."/>
            <person name="Chaudhuri R.R."/>
            <person name="La Ragione R."/>
            <person name="Hildebrand F."/>
            <person name="Pallen M.J."/>
        </authorList>
    </citation>
    <scope>NUCLEOTIDE SEQUENCE</scope>
    <source>
        <strain evidence="9">ChiSjej4B22-8349</strain>
    </source>
</reference>
<comment type="caution">
    <text evidence="9">The sequence shown here is derived from an EMBL/GenBank/DDBJ whole genome shotgun (WGS) entry which is preliminary data.</text>
</comment>
<proteinExistence type="predicted"/>
<feature type="transmembrane region" description="Helical" evidence="6">
    <location>
        <begin position="349"/>
        <end position="368"/>
    </location>
</feature>
<evidence type="ECO:0000256" key="6">
    <source>
        <dbReference type="SAM" id="Phobius"/>
    </source>
</evidence>
<evidence type="ECO:0000313" key="9">
    <source>
        <dbReference type="EMBL" id="HIU95619.1"/>
    </source>
</evidence>
<keyword evidence="3 7" id="KW-0732">Signal</keyword>
<evidence type="ECO:0000256" key="2">
    <source>
        <dbReference type="ARBA" id="ARBA00022525"/>
    </source>
</evidence>
<gene>
    <name evidence="9" type="ORF">IAD25_02780</name>
</gene>
<keyword evidence="6" id="KW-0812">Transmembrane</keyword>
<reference evidence="9" key="1">
    <citation type="submission" date="2020-10" db="EMBL/GenBank/DDBJ databases">
        <authorList>
            <person name="Gilroy R."/>
        </authorList>
    </citation>
    <scope>NUCLEOTIDE SEQUENCE</scope>
    <source>
        <strain evidence="9">ChiSjej4B22-8349</strain>
    </source>
</reference>
<feature type="region of interest" description="Disordered" evidence="5">
    <location>
        <begin position="309"/>
        <end position="347"/>
    </location>
</feature>
<sequence>MKKALVIALTLLMTVAFSSTAFAATVTEGWDGATVDGNKITISQDQLGGVNSKQYGGEALTETPQTYEAIVDLNSDYQYGELFSMSLGFGTDAETYSSEFMVTTLKTDSGFQITANAATDQSIMIADPGIYTYQWTVSKTGGVVSAEFSVVEEASAGKLVFDHPNQTSALNSSECVRYLWAFGRDINGQSVYKLDRDLVLYKAKPVITGVSVVDGTDGYTPVEIPKAEQKLTANVLLADGTIAGSYPVDNHIAYKWYYVESPDVILGTEPVYTVTGDNNGKTLAVEVSGINGYTGKATWTASDVVGAVTEEPTEPGTDDPTTGDGQDGTAAGNTDKGNGQPKTGDSSNVLPFVALLTLAAAAGTAVAVKRRTNQ</sequence>
<keyword evidence="4" id="KW-0572">Peptidoglycan-anchor</keyword>
<evidence type="ECO:0000256" key="3">
    <source>
        <dbReference type="ARBA" id="ARBA00022729"/>
    </source>
</evidence>
<keyword evidence="6" id="KW-1133">Transmembrane helix</keyword>
<name>A0A9D1SUG6_9FIRM</name>
<evidence type="ECO:0000256" key="4">
    <source>
        <dbReference type="ARBA" id="ARBA00023088"/>
    </source>
</evidence>
<keyword evidence="6" id="KW-0472">Membrane</keyword>
<evidence type="ECO:0000256" key="5">
    <source>
        <dbReference type="SAM" id="MobiDB-lite"/>
    </source>
</evidence>
<protein>
    <submittedName>
        <fullName evidence="9">LPXTG cell wall anchor domain-containing protein</fullName>
    </submittedName>
</protein>
<dbReference type="EMBL" id="DVOB01000062">
    <property type="protein sequence ID" value="HIU95619.1"/>
    <property type="molecule type" value="Genomic_DNA"/>
</dbReference>
<dbReference type="AlphaFoldDB" id="A0A9D1SUG6"/>
<keyword evidence="2" id="KW-0964">Secreted</keyword>
<feature type="domain" description="Gram-positive cocci surface proteins LPxTG" evidence="8">
    <location>
        <begin position="340"/>
        <end position="374"/>
    </location>
</feature>
<evidence type="ECO:0000256" key="1">
    <source>
        <dbReference type="ARBA" id="ARBA00022512"/>
    </source>
</evidence>
<evidence type="ECO:0000256" key="7">
    <source>
        <dbReference type="SAM" id="SignalP"/>
    </source>
</evidence>
<evidence type="ECO:0000313" key="10">
    <source>
        <dbReference type="Proteomes" id="UP000824130"/>
    </source>
</evidence>